<reference evidence="2" key="1">
    <citation type="submission" date="2021-01" db="EMBL/GenBank/DDBJ databases">
        <title>Whole genome shotgun sequence of Actinocatenispora rupis NBRC 107355.</title>
        <authorList>
            <person name="Komaki H."/>
            <person name="Tamura T."/>
        </authorList>
    </citation>
    <scope>NUCLEOTIDE SEQUENCE</scope>
    <source>
        <strain evidence="2">NBRC 107355</strain>
    </source>
</reference>
<evidence type="ECO:0008006" key="4">
    <source>
        <dbReference type="Google" id="ProtNLM"/>
    </source>
</evidence>
<feature type="compositionally biased region" description="Low complexity" evidence="1">
    <location>
        <begin position="32"/>
        <end position="56"/>
    </location>
</feature>
<gene>
    <name evidence="2" type="ORF">Aru02nite_69710</name>
</gene>
<dbReference type="PROSITE" id="PS51257">
    <property type="entry name" value="PROKAR_LIPOPROTEIN"/>
    <property type="match status" value="1"/>
</dbReference>
<name>A0A8J3JCS9_9ACTN</name>
<comment type="caution">
    <text evidence="2">The sequence shown here is derived from an EMBL/GenBank/DDBJ whole genome shotgun (WGS) entry which is preliminary data.</text>
</comment>
<dbReference type="RefSeq" id="WP_203664667.1">
    <property type="nucleotide sequence ID" value="NZ_BAAAZM010000026.1"/>
</dbReference>
<dbReference type="Proteomes" id="UP000612808">
    <property type="component" value="Unassembled WGS sequence"/>
</dbReference>
<organism evidence="2 3">
    <name type="scientific">Actinocatenispora rupis</name>
    <dbReference type="NCBI Taxonomy" id="519421"/>
    <lineage>
        <taxon>Bacteria</taxon>
        <taxon>Bacillati</taxon>
        <taxon>Actinomycetota</taxon>
        <taxon>Actinomycetes</taxon>
        <taxon>Micromonosporales</taxon>
        <taxon>Micromonosporaceae</taxon>
        <taxon>Actinocatenispora</taxon>
    </lineage>
</organism>
<evidence type="ECO:0000256" key="1">
    <source>
        <dbReference type="SAM" id="MobiDB-lite"/>
    </source>
</evidence>
<evidence type="ECO:0000313" key="3">
    <source>
        <dbReference type="Proteomes" id="UP000612808"/>
    </source>
</evidence>
<keyword evidence="3" id="KW-1185">Reference proteome</keyword>
<dbReference type="EMBL" id="BOMB01000051">
    <property type="protein sequence ID" value="GID16082.1"/>
    <property type="molecule type" value="Genomic_DNA"/>
</dbReference>
<dbReference type="AlphaFoldDB" id="A0A8J3JCS9"/>
<proteinExistence type="predicted"/>
<feature type="region of interest" description="Disordered" evidence="1">
    <location>
        <begin position="31"/>
        <end position="66"/>
    </location>
</feature>
<sequence length="154" mass="15786">MDTGCRRWGAVGLALGAALLLGACSDGHGRAESAPSHPASASTRPSASPSAACPSSDDILRATGDTAGNDKYQVTKRGVLACERGYAAAEVLYPGAGTNVVVLHLAGGTWRTLIMGSDVCSGDGDDGRTRPHWMVGVPDSVVSAAHCQPDFYRD</sequence>
<accession>A0A8J3JCS9</accession>
<evidence type="ECO:0000313" key="2">
    <source>
        <dbReference type="EMBL" id="GID16082.1"/>
    </source>
</evidence>
<protein>
    <recommendedName>
        <fullName evidence="4">Lipoprotein</fullName>
    </recommendedName>
</protein>